<accession>A0ABT3CZ23</accession>
<evidence type="ECO:0000313" key="3">
    <source>
        <dbReference type="Proteomes" id="UP001300692"/>
    </source>
</evidence>
<dbReference type="PANTHER" id="PTHR10704">
    <property type="entry name" value="CARBOHYDRATE SULFOTRANSFERASE"/>
    <property type="match status" value="1"/>
</dbReference>
<keyword evidence="3" id="KW-1185">Reference proteome</keyword>
<dbReference type="InterPro" id="IPR000863">
    <property type="entry name" value="Sulfotransferase_dom"/>
</dbReference>
<reference evidence="2 3" key="1">
    <citation type="submission" date="2022-10" db="EMBL/GenBank/DDBJ databases">
        <title>Comparative genomics and taxonomic characterization of three novel marine species of genus Reichenbachiella exhibiting antioxidant and polysaccharide degradation activities.</title>
        <authorList>
            <person name="Muhammad N."/>
            <person name="Lee Y.-J."/>
            <person name="Ko J."/>
            <person name="Kim S.-G."/>
        </authorList>
    </citation>
    <scope>NUCLEOTIDE SEQUENCE [LARGE SCALE GENOMIC DNA]</scope>
    <source>
        <strain evidence="2 3">ABR2-5</strain>
    </source>
</reference>
<dbReference type="Gene3D" id="3.40.50.300">
    <property type="entry name" value="P-loop containing nucleotide triphosphate hydrolases"/>
    <property type="match status" value="1"/>
</dbReference>
<organism evidence="2 3">
    <name type="scientific">Reichenbachiella ulvae</name>
    <dbReference type="NCBI Taxonomy" id="2980104"/>
    <lineage>
        <taxon>Bacteria</taxon>
        <taxon>Pseudomonadati</taxon>
        <taxon>Bacteroidota</taxon>
        <taxon>Cytophagia</taxon>
        <taxon>Cytophagales</taxon>
        <taxon>Reichenbachiellaceae</taxon>
        <taxon>Reichenbachiella</taxon>
    </lineage>
</organism>
<dbReference type="SUPFAM" id="SSF52540">
    <property type="entry name" value="P-loop containing nucleoside triphosphate hydrolases"/>
    <property type="match status" value="1"/>
</dbReference>
<dbReference type="Proteomes" id="UP001300692">
    <property type="component" value="Unassembled WGS sequence"/>
</dbReference>
<name>A0ABT3CZ23_9BACT</name>
<dbReference type="InterPro" id="IPR051135">
    <property type="entry name" value="Gal/GlcNAc/GalNAc_ST"/>
</dbReference>
<dbReference type="Pfam" id="PF00685">
    <property type="entry name" value="Sulfotransfer_1"/>
    <property type="match status" value="1"/>
</dbReference>
<dbReference type="EMBL" id="JAOYOD010000001">
    <property type="protein sequence ID" value="MCV9388809.1"/>
    <property type="molecule type" value="Genomic_DNA"/>
</dbReference>
<feature type="domain" description="Sulfotransferase" evidence="1">
    <location>
        <begin position="14"/>
        <end position="240"/>
    </location>
</feature>
<sequence>MKASAFLPVQKKRTNIIISAYGRGGSTWLEAMLKAYPNVVSFYEPLSAAYQYMCKDLNFGQYHYLKPQEKKPKAINFFKGLFSQKKFAFEMINNFDRKVSLYQFRNREVNLFKFIRLNTLLPWLENNLIHSPTILLLRHPCAVVNSQINYAKNKTYNGSWTPNDKFEIDSFTQNGFDKKDFAEILSNISSNEERLAAWWSINTKIALEQCKNTHVVFYENLLESPRGELSKIFKIFNLDIQYLDQCLSKSQTPSPTSLNSPSEHNSRLEYWTHNLSQTQITDILSIVNRFGLGHLYNESISPLVDESFRNYTSVQC</sequence>
<proteinExistence type="predicted"/>
<gene>
    <name evidence="2" type="ORF">N7U62_19175</name>
</gene>
<comment type="caution">
    <text evidence="2">The sequence shown here is derived from an EMBL/GenBank/DDBJ whole genome shotgun (WGS) entry which is preliminary data.</text>
</comment>
<dbReference type="RefSeq" id="WP_264139701.1">
    <property type="nucleotide sequence ID" value="NZ_JAOYOD010000001.1"/>
</dbReference>
<evidence type="ECO:0000259" key="1">
    <source>
        <dbReference type="Pfam" id="PF00685"/>
    </source>
</evidence>
<evidence type="ECO:0000313" key="2">
    <source>
        <dbReference type="EMBL" id="MCV9388809.1"/>
    </source>
</evidence>
<dbReference type="PANTHER" id="PTHR10704:SF44">
    <property type="entry name" value="LD35051P-RELATED"/>
    <property type="match status" value="1"/>
</dbReference>
<dbReference type="InterPro" id="IPR027417">
    <property type="entry name" value="P-loop_NTPase"/>
</dbReference>
<protein>
    <submittedName>
        <fullName evidence="2">Sulfotransferase domain-containing protein</fullName>
    </submittedName>
</protein>